<dbReference type="Pfam" id="PF17191">
    <property type="entry name" value="RecG_wedge"/>
    <property type="match status" value="1"/>
</dbReference>
<evidence type="ECO:0000313" key="19">
    <source>
        <dbReference type="Proteomes" id="UP000019591"/>
    </source>
</evidence>
<protein>
    <recommendedName>
        <fullName evidence="2 15">ATP-dependent DNA helicase RecG</fullName>
        <ecNumber evidence="13 15">5.6.2.4</ecNumber>
    </recommendedName>
</protein>
<dbReference type="GO" id="GO:0005524">
    <property type="term" value="F:ATP binding"/>
    <property type="evidence" value="ECO:0007669"/>
    <property type="project" value="UniProtKB-KW"/>
</dbReference>
<evidence type="ECO:0000259" key="17">
    <source>
        <dbReference type="PROSITE" id="PS51194"/>
    </source>
</evidence>
<comment type="catalytic activity">
    <reaction evidence="12 15">
        <text>Couples ATP hydrolysis with the unwinding of duplex DNA by translocating in the 3'-5' direction.</text>
        <dbReference type="EC" id="5.6.2.4"/>
    </reaction>
</comment>
<keyword evidence="7 15" id="KW-0067">ATP-binding</keyword>
<dbReference type="NCBIfam" id="NF008168">
    <property type="entry name" value="PRK10917.2-2"/>
    <property type="match status" value="1"/>
</dbReference>
<dbReference type="SMART" id="SM00490">
    <property type="entry name" value="HELICc"/>
    <property type="match status" value="1"/>
</dbReference>
<evidence type="ECO:0000256" key="9">
    <source>
        <dbReference type="ARBA" id="ARBA00023172"/>
    </source>
</evidence>
<evidence type="ECO:0000256" key="5">
    <source>
        <dbReference type="ARBA" id="ARBA00022801"/>
    </source>
</evidence>
<evidence type="ECO:0000256" key="11">
    <source>
        <dbReference type="ARBA" id="ARBA00023235"/>
    </source>
</evidence>
<sequence>MKLSDSVQIVSGVGPKKQNRLNGIGIYTIEDLLHYFPRTYEDRSHFTQLSRLKAGEKACVKGRITGVENKKLKKNLSIIKIAVSDNEARVDLIFFNREHLLRGYKVGQEIKAYGKVKKNGKSTEIECSVIEFASADKSALGRIVPVYPSTEGLSSNEIEKIEKAALDDIVRQGEPGGMEDVIPADIRKRHKLCSVRYAIENIHAPSSRDALKIALYRLIFEEFFLMVCKAIYNGFKLRSNNAVRMAVSPAIPGIIERLPFSLTDAQRRAMDDIFEDMQGQNAMNRLIQGDVGSGKTVVAGIPMANCVLNGFQSIMMVPTEVLANQHFNSIKKMLSHEAIKIRLLTGSTRPAEKESIYEELGSGDIDILVGTHALIQPGIRLKRLGLAVTDEQHRFGVRQRLMLAEKGESPHFISMSATPIPRSLALAAYADMDISIIDELPKGRKAIRTQLFKKRDRQKAYAFALEQIKSGRQAYVVCPLIEASDEKNKSISVQHVYAELEAGIFKGHKVALLHGRLPQEQKQAVMADFENGITDVLVSTTVIEVGIDVKNASVIIIEGAEQFGLSQLHQLRGRVGRGECDSYCMLIQQGGNDESERLNVLVQSNSGFEIAEKDMLMRGPGEISGIRQHGYFKFKLADISRHVKILEAAKLCAKELFEADAELEGAQNTNLKAAVMAEAADEADIFVN</sequence>
<dbReference type="SUPFAM" id="SSF50249">
    <property type="entry name" value="Nucleic acid-binding proteins"/>
    <property type="match status" value="1"/>
</dbReference>
<keyword evidence="19" id="KW-1185">Reference proteome</keyword>
<name>W8T4R6_PEPAC</name>
<evidence type="ECO:0000256" key="10">
    <source>
        <dbReference type="ARBA" id="ARBA00023204"/>
    </source>
</evidence>
<evidence type="ECO:0000256" key="12">
    <source>
        <dbReference type="ARBA" id="ARBA00034617"/>
    </source>
</evidence>
<dbReference type="Gene3D" id="2.40.50.140">
    <property type="entry name" value="Nucleic acid-binding proteins"/>
    <property type="match status" value="1"/>
</dbReference>
<dbReference type="Pfam" id="PF00270">
    <property type="entry name" value="DEAD"/>
    <property type="match status" value="1"/>
</dbReference>
<evidence type="ECO:0000256" key="13">
    <source>
        <dbReference type="ARBA" id="ARBA00034808"/>
    </source>
</evidence>
<dbReference type="SUPFAM" id="SSF52540">
    <property type="entry name" value="P-loop containing nucleoside triphosphate hydrolases"/>
    <property type="match status" value="2"/>
</dbReference>
<dbReference type="GO" id="GO:0016887">
    <property type="term" value="F:ATP hydrolysis activity"/>
    <property type="evidence" value="ECO:0007669"/>
    <property type="project" value="RHEA"/>
</dbReference>
<comment type="catalytic activity">
    <reaction evidence="14 15">
        <text>ATP + H2O = ADP + phosphate + H(+)</text>
        <dbReference type="Rhea" id="RHEA:13065"/>
        <dbReference type="ChEBI" id="CHEBI:15377"/>
        <dbReference type="ChEBI" id="CHEBI:15378"/>
        <dbReference type="ChEBI" id="CHEBI:30616"/>
        <dbReference type="ChEBI" id="CHEBI:43474"/>
        <dbReference type="ChEBI" id="CHEBI:456216"/>
        <dbReference type="EC" id="5.6.2.4"/>
    </reaction>
</comment>
<evidence type="ECO:0000256" key="7">
    <source>
        <dbReference type="ARBA" id="ARBA00022840"/>
    </source>
</evidence>
<keyword evidence="5 15" id="KW-0378">Hydrolase</keyword>
<feature type="domain" description="Helicase C-terminal" evidence="17">
    <location>
        <begin position="456"/>
        <end position="621"/>
    </location>
</feature>
<feature type="domain" description="Helicase ATP-binding" evidence="16">
    <location>
        <begin position="276"/>
        <end position="437"/>
    </location>
</feature>
<evidence type="ECO:0000256" key="4">
    <source>
        <dbReference type="ARBA" id="ARBA00022763"/>
    </source>
</evidence>
<dbReference type="EC" id="5.6.2.4" evidence="13 15"/>
<dbReference type="Pfam" id="PF19833">
    <property type="entry name" value="RecG_dom3_C"/>
    <property type="match status" value="1"/>
</dbReference>
<keyword evidence="9 15" id="KW-0233">DNA recombination</keyword>
<dbReference type="HOGENOM" id="CLU_005122_7_1_9"/>
<evidence type="ECO:0000256" key="8">
    <source>
        <dbReference type="ARBA" id="ARBA00023125"/>
    </source>
</evidence>
<dbReference type="InterPro" id="IPR014001">
    <property type="entry name" value="Helicase_ATP-bd"/>
</dbReference>
<dbReference type="GO" id="GO:0043138">
    <property type="term" value="F:3'-5' DNA helicase activity"/>
    <property type="evidence" value="ECO:0007669"/>
    <property type="project" value="UniProtKB-EC"/>
</dbReference>
<accession>W8T4R6</accession>
<dbReference type="InterPro" id="IPR047112">
    <property type="entry name" value="RecG/Mfd"/>
</dbReference>
<dbReference type="PROSITE" id="PS51192">
    <property type="entry name" value="HELICASE_ATP_BIND_1"/>
    <property type="match status" value="1"/>
</dbReference>
<dbReference type="EMBL" id="CP007452">
    <property type="protein sequence ID" value="AHM56754.1"/>
    <property type="molecule type" value="Genomic_DNA"/>
</dbReference>
<dbReference type="RefSeq" id="WP_025435738.1">
    <property type="nucleotide sequence ID" value="NZ_CP007452.1"/>
</dbReference>
<dbReference type="CDD" id="cd17992">
    <property type="entry name" value="DEXHc_RecG"/>
    <property type="match status" value="1"/>
</dbReference>
<evidence type="ECO:0000256" key="1">
    <source>
        <dbReference type="ARBA" id="ARBA00007504"/>
    </source>
</evidence>
<proteinExistence type="inferred from homology"/>
<organism evidence="18 19">
    <name type="scientific">Peptoclostridium acidaminophilum DSM 3953</name>
    <dbReference type="NCBI Taxonomy" id="1286171"/>
    <lineage>
        <taxon>Bacteria</taxon>
        <taxon>Bacillati</taxon>
        <taxon>Bacillota</taxon>
        <taxon>Clostridia</taxon>
        <taxon>Peptostreptococcales</taxon>
        <taxon>Peptoclostridiaceae</taxon>
        <taxon>Peptoclostridium</taxon>
    </lineage>
</organism>
<dbReference type="STRING" id="1286171.EAL2_c14590"/>
<dbReference type="InterPro" id="IPR045562">
    <property type="entry name" value="RecG_dom3_C"/>
</dbReference>
<keyword evidence="4 15" id="KW-0227">DNA damage</keyword>
<gene>
    <name evidence="18" type="primary">recG</name>
    <name evidence="18" type="ORF">EAL2_c14590</name>
</gene>
<evidence type="ECO:0000256" key="6">
    <source>
        <dbReference type="ARBA" id="ARBA00022806"/>
    </source>
</evidence>
<dbReference type="GO" id="GO:0006310">
    <property type="term" value="P:DNA recombination"/>
    <property type="evidence" value="ECO:0007669"/>
    <property type="project" value="UniProtKB-UniRule"/>
</dbReference>
<dbReference type="CDD" id="cd04488">
    <property type="entry name" value="RecG_wedge_OBF"/>
    <property type="match status" value="1"/>
</dbReference>
<dbReference type="SMART" id="SM00487">
    <property type="entry name" value="DEXDc"/>
    <property type="match status" value="1"/>
</dbReference>
<dbReference type="AlphaFoldDB" id="W8T4R6"/>
<dbReference type="GO" id="GO:0003677">
    <property type="term" value="F:DNA binding"/>
    <property type="evidence" value="ECO:0007669"/>
    <property type="project" value="UniProtKB-KW"/>
</dbReference>
<keyword evidence="10 15" id="KW-0234">DNA repair</keyword>
<keyword evidence="8" id="KW-0238">DNA-binding</keyword>
<dbReference type="Pfam" id="PF00271">
    <property type="entry name" value="Helicase_C"/>
    <property type="match status" value="1"/>
</dbReference>
<dbReference type="PROSITE" id="PS51194">
    <property type="entry name" value="HELICASE_CTER"/>
    <property type="match status" value="1"/>
</dbReference>
<dbReference type="NCBIfam" id="NF008165">
    <property type="entry name" value="PRK10917.1-3"/>
    <property type="match status" value="1"/>
</dbReference>
<dbReference type="KEGG" id="eac:EAL2_c14590"/>
<dbReference type="InterPro" id="IPR027417">
    <property type="entry name" value="P-loop_NTPase"/>
</dbReference>
<evidence type="ECO:0000313" key="18">
    <source>
        <dbReference type="EMBL" id="AHM56754.1"/>
    </source>
</evidence>
<dbReference type="PATRIC" id="fig|1286171.3.peg.1410"/>
<comment type="function">
    <text evidence="15">Plays a critical role in recombination and DNA repair. Helps process Holliday junction intermediates to mature products by catalyzing branch migration. Has replication fork regression activity, unwinds stalled or blocked replication forks to make a HJ that can be resolved. Has a DNA unwinding activity characteristic of a DNA helicase with 3'-5' polarity.</text>
</comment>
<dbReference type="InterPro" id="IPR012340">
    <property type="entry name" value="NA-bd_OB-fold"/>
</dbReference>
<dbReference type="InterPro" id="IPR004609">
    <property type="entry name" value="ATP-dep_DNA_helicase_RecG"/>
</dbReference>
<dbReference type="Gene3D" id="3.40.50.300">
    <property type="entry name" value="P-loop containing nucleotide triphosphate hydrolases"/>
    <property type="match status" value="2"/>
</dbReference>
<dbReference type="PANTHER" id="PTHR47964:SF1">
    <property type="entry name" value="ATP-DEPENDENT DNA HELICASE HOMOLOG RECG, CHLOROPLASTIC"/>
    <property type="match status" value="1"/>
</dbReference>
<evidence type="ECO:0000256" key="15">
    <source>
        <dbReference type="RuleBase" id="RU363016"/>
    </source>
</evidence>
<dbReference type="NCBIfam" id="TIGR00643">
    <property type="entry name" value="recG"/>
    <property type="match status" value="1"/>
</dbReference>
<keyword evidence="6 15" id="KW-0347">Helicase</keyword>
<evidence type="ECO:0000256" key="3">
    <source>
        <dbReference type="ARBA" id="ARBA00022741"/>
    </source>
</evidence>
<reference evidence="18 19" key="1">
    <citation type="journal article" date="2014" name="Genome Announc.">
        <title>Complete Genome Sequence of Amino Acid-Utilizing Eubacterium acidaminophilum al-2 (DSM 3953).</title>
        <authorList>
            <person name="Poehlein A."/>
            <person name="Andreesen J.R."/>
            <person name="Daniel R."/>
        </authorList>
    </citation>
    <scope>NUCLEOTIDE SEQUENCE [LARGE SCALE GENOMIC DNA]</scope>
    <source>
        <strain evidence="18 19">DSM 3953</strain>
    </source>
</reference>
<keyword evidence="3 15" id="KW-0547">Nucleotide-binding</keyword>
<dbReference type="GO" id="GO:0006281">
    <property type="term" value="P:DNA repair"/>
    <property type="evidence" value="ECO:0007669"/>
    <property type="project" value="UniProtKB-UniRule"/>
</dbReference>
<evidence type="ECO:0000256" key="14">
    <source>
        <dbReference type="ARBA" id="ARBA00048988"/>
    </source>
</evidence>
<dbReference type="Proteomes" id="UP000019591">
    <property type="component" value="Chromosome"/>
</dbReference>
<dbReference type="InterPro" id="IPR033454">
    <property type="entry name" value="RecG_wedge"/>
</dbReference>
<comment type="similarity">
    <text evidence="1 15">Belongs to the helicase family. RecG subfamily.</text>
</comment>
<dbReference type="InterPro" id="IPR001650">
    <property type="entry name" value="Helicase_C-like"/>
</dbReference>
<evidence type="ECO:0000259" key="16">
    <source>
        <dbReference type="PROSITE" id="PS51192"/>
    </source>
</evidence>
<dbReference type="OrthoDB" id="9804325at2"/>
<dbReference type="eggNOG" id="COG1200">
    <property type="taxonomic scope" value="Bacteria"/>
</dbReference>
<dbReference type="PANTHER" id="PTHR47964">
    <property type="entry name" value="ATP-DEPENDENT DNA HELICASE HOMOLOG RECG, CHLOROPLASTIC"/>
    <property type="match status" value="1"/>
</dbReference>
<keyword evidence="11" id="KW-0413">Isomerase</keyword>
<evidence type="ECO:0000256" key="2">
    <source>
        <dbReference type="ARBA" id="ARBA00017846"/>
    </source>
</evidence>
<dbReference type="InterPro" id="IPR011545">
    <property type="entry name" value="DEAD/DEAH_box_helicase_dom"/>
</dbReference>